<reference evidence="4" key="1">
    <citation type="submission" date="2020-10" db="EMBL/GenBank/DDBJ databases">
        <authorList>
            <person name="Gilroy R."/>
        </authorList>
    </citation>
    <scope>NUCLEOTIDE SEQUENCE</scope>
    <source>
        <strain evidence="4">10532</strain>
    </source>
</reference>
<dbReference type="EMBL" id="JADIMM010000111">
    <property type="protein sequence ID" value="MBO8458492.1"/>
    <property type="molecule type" value="Genomic_DNA"/>
</dbReference>
<protein>
    <submittedName>
        <fullName evidence="4">Class I SAM-dependent methyltransferase</fullName>
    </submittedName>
</protein>
<dbReference type="GO" id="GO:0032259">
    <property type="term" value="P:methylation"/>
    <property type="evidence" value="ECO:0007669"/>
    <property type="project" value="UniProtKB-KW"/>
</dbReference>
<sequence>MDSIRNKDWFENDTFWEQYAPVMFDPARWAEAPGVAAAINKIAGLNSKSKVLDAGCGPGRVAVEIALLGCQVTGVDLVQSYLDAADESARDEGVKIDFVKADLRDFVRPDTFDTALSLYTSFGYCKSREEDLHILKNINASLKKDGWFIMECLSKEIAVKNFISGEWFERNGLTVLTDYSVEGAWEGLVNKWTIIKPDGTRIDHTFVQRLYAATEFRELLFSAGFSSVEIYGDFEFSPFNENAVSCVLICRKG</sequence>
<dbReference type="InterPro" id="IPR041698">
    <property type="entry name" value="Methyltransf_25"/>
</dbReference>
<organism evidence="4 5">
    <name type="scientific">Candidatus Gallitreponema excrementavium</name>
    <dbReference type="NCBI Taxonomy" id="2840840"/>
    <lineage>
        <taxon>Bacteria</taxon>
        <taxon>Pseudomonadati</taxon>
        <taxon>Spirochaetota</taxon>
        <taxon>Spirochaetia</taxon>
        <taxon>Spirochaetales</taxon>
        <taxon>Candidatus Gallitreponema</taxon>
    </lineage>
</organism>
<dbReference type="GO" id="GO:0008168">
    <property type="term" value="F:methyltransferase activity"/>
    <property type="evidence" value="ECO:0007669"/>
    <property type="project" value="UniProtKB-KW"/>
</dbReference>
<keyword evidence="1 4" id="KW-0489">Methyltransferase</keyword>
<evidence type="ECO:0000259" key="3">
    <source>
        <dbReference type="Pfam" id="PF13649"/>
    </source>
</evidence>
<evidence type="ECO:0000313" key="5">
    <source>
        <dbReference type="Proteomes" id="UP000823638"/>
    </source>
</evidence>
<name>A0A9D9N305_9SPIR</name>
<dbReference type="Pfam" id="PF13649">
    <property type="entry name" value="Methyltransf_25"/>
    <property type="match status" value="1"/>
</dbReference>
<evidence type="ECO:0000256" key="1">
    <source>
        <dbReference type="ARBA" id="ARBA00022603"/>
    </source>
</evidence>
<dbReference type="InterPro" id="IPR029063">
    <property type="entry name" value="SAM-dependent_MTases_sf"/>
</dbReference>
<dbReference type="CDD" id="cd02440">
    <property type="entry name" value="AdoMet_MTases"/>
    <property type="match status" value="1"/>
</dbReference>
<comment type="caution">
    <text evidence="4">The sequence shown here is derived from an EMBL/GenBank/DDBJ whole genome shotgun (WGS) entry which is preliminary data.</text>
</comment>
<feature type="domain" description="Methyltransferase" evidence="3">
    <location>
        <begin position="51"/>
        <end position="146"/>
    </location>
</feature>
<gene>
    <name evidence="4" type="ORF">IAA81_09755</name>
</gene>
<keyword evidence="2" id="KW-0808">Transferase</keyword>
<dbReference type="SUPFAM" id="SSF53335">
    <property type="entry name" value="S-adenosyl-L-methionine-dependent methyltransferases"/>
    <property type="match status" value="1"/>
</dbReference>
<dbReference type="AlphaFoldDB" id="A0A9D9N305"/>
<accession>A0A9D9N305</accession>
<dbReference type="PANTHER" id="PTHR43861:SF1">
    <property type="entry name" value="TRANS-ACONITATE 2-METHYLTRANSFERASE"/>
    <property type="match status" value="1"/>
</dbReference>
<proteinExistence type="predicted"/>
<dbReference type="PANTHER" id="PTHR43861">
    <property type="entry name" value="TRANS-ACONITATE 2-METHYLTRANSFERASE-RELATED"/>
    <property type="match status" value="1"/>
</dbReference>
<dbReference type="Gene3D" id="2.20.25.110">
    <property type="entry name" value="S-adenosyl-L-methionine-dependent methyltransferases"/>
    <property type="match status" value="1"/>
</dbReference>
<dbReference type="Gene3D" id="3.40.50.150">
    <property type="entry name" value="Vaccinia Virus protein VP39"/>
    <property type="match status" value="1"/>
</dbReference>
<evidence type="ECO:0000256" key="2">
    <source>
        <dbReference type="ARBA" id="ARBA00022679"/>
    </source>
</evidence>
<evidence type="ECO:0000313" key="4">
    <source>
        <dbReference type="EMBL" id="MBO8458492.1"/>
    </source>
</evidence>
<reference evidence="4" key="2">
    <citation type="journal article" date="2021" name="PeerJ">
        <title>Extensive microbial diversity within the chicken gut microbiome revealed by metagenomics and culture.</title>
        <authorList>
            <person name="Gilroy R."/>
            <person name="Ravi A."/>
            <person name="Getino M."/>
            <person name="Pursley I."/>
            <person name="Horton D.L."/>
            <person name="Alikhan N.F."/>
            <person name="Baker D."/>
            <person name="Gharbi K."/>
            <person name="Hall N."/>
            <person name="Watson M."/>
            <person name="Adriaenssens E.M."/>
            <person name="Foster-Nyarko E."/>
            <person name="Jarju S."/>
            <person name="Secka A."/>
            <person name="Antonio M."/>
            <person name="Oren A."/>
            <person name="Chaudhuri R.R."/>
            <person name="La Ragione R."/>
            <person name="Hildebrand F."/>
            <person name="Pallen M.J."/>
        </authorList>
    </citation>
    <scope>NUCLEOTIDE SEQUENCE</scope>
    <source>
        <strain evidence="4">10532</strain>
    </source>
</reference>
<dbReference type="Proteomes" id="UP000823638">
    <property type="component" value="Unassembled WGS sequence"/>
</dbReference>